<keyword evidence="1" id="KW-1133">Transmembrane helix</keyword>
<keyword evidence="1" id="KW-0812">Transmembrane</keyword>
<reference evidence="2" key="1">
    <citation type="journal article" date="2016" name="Gigascience">
        <title>De novo construction of an expanded transcriptome assembly for the western tarnished plant bug, Lygus hesperus.</title>
        <authorList>
            <person name="Tassone E.E."/>
            <person name="Geib S.M."/>
            <person name="Hall B."/>
            <person name="Fabrick J.A."/>
            <person name="Brent C.S."/>
            <person name="Hull J.J."/>
        </authorList>
    </citation>
    <scope>NUCLEOTIDE SEQUENCE</scope>
</reference>
<protein>
    <submittedName>
        <fullName evidence="2">Uncharacterized protein</fullName>
    </submittedName>
</protein>
<keyword evidence="1" id="KW-0472">Membrane</keyword>
<evidence type="ECO:0000313" key="2">
    <source>
        <dbReference type="EMBL" id="JAQ04011.1"/>
    </source>
</evidence>
<feature type="transmembrane region" description="Helical" evidence="1">
    <location>
        <begin position="68"/>
        <end position="93"/>
    </location>
</feature>
<evidence type="ECO:0000256" key="1">
    <source>
        <dbReference type="SAM" id="Phobius"/>
    </source>
</evidence>
<dbReference type="EMBL" id="GDHC01014618">
    <property type="protein sequence ID" value="JAQ04011.1"/>
    <property type="molecule type" value="Transcribed_RNA"/>
</dbReference>
<sequence length="112" mass="12829">MHNTKLVLSSIQTTRNEWHSRVKETHKLHGNMVDYKTNIETTKVAYKLNFVLNAITHLIQCGIDLLPFFLYTALLLIVIGIRHVLCFTVIAVTRTTSIIVLVKHSLLLHLLL</sequence>
<dbReference type="AlphaFoldDB" id="A0A146L6E0"/>
<proteinExistence type="predicted"/>
<organism evidence="2">
    <name type="scientific">Lygus hesperus</name>
    <name type="common">Western plant bug</name>
    <dbReference type="NCBI Taxonomy" id="30085"/>
    <lineage>
        <taxon>Eukaryota</taxon>
        <taxon>Metazoa</taxon>
        <taxon>Ecdysozoa</taxon>
        <taxon>Arthropoda</taxon>
        <taxon>Hexapoda</taxon>
        <taxon>Insecta</taxon>
        <taxon>Pterygota</taxon>
        <taxon>Neoptera</taxon>
        <taxon>Paraneoptera</taxon>
        <taxon>Hemiptera</taxon>
        <taxon>Heteroptera</taxon>
        <taxon>Panheteroptera</taxon>
        <taxon>Cimicomorpha</taxon>
        <taxon>Miridae</taxon>
        <taxon>Mirini</taxon>
        <taxon>Lygus</taxon>
    </lineage>
</organism>
<accession>A0A146L6E0</accession>
<gene>
    <name evidence="2" type="ORF">g.16937</name>
</gene>
<name>A0A146L6E0_LYGHE</name>